<evidence type="ECO:0000259" key="1">
    <source>
        <dbReference type="Pfam" id="PF00144"/>
    </source>
</evidence>
<dbReference type="EMBL" id="CP165727">
    <property type="protein sequence ID" value="XDV64319.1"/>
    <property type="molecule type" value="Genomic_DNA"/>
</dbReference>
<organism evidence="2">
    <name type="scientific">Streptomyces sp. R33</name>
    <dbReference type="NCBI Taxonomy" id="3238629"/>
    <lineage>
        <taxon>Bacteria</taxon>
        <taxon>Bacillati</taxon>
        <taxon>Actinomycetota</taxon>
        <taxon>Actinomycetes</taxon>
        <taxon>Kitasatosporales</taxon>
        <taxon>Streptomycetaceae</taxon>
        <taxon>Streptomyces</taxon>
    </lineage>
</organism>
<dbReference type="Gene3D" id="3.40.710.10">
    <property type="entry name" value="DD-peptidase/beta-lactamase superfamily"/>
    <property type="match status" value="1"/>
</dbReference>
<accession>A0AB39Y399</accession>
<dbReference type="EC" id="3.-.-.-" evidence="2"/>
<dbReference type="SUPFAM" id="SSF56601">
    <property type="entry name" value="beta-lactamase/transpeptidase-like"/>
    <property type="match status" value="1"/>
</dbReference>
<dbReference type="GO" id="GO:0016787">
    <property type="term" value="F:hydrolase activity"/>
    <property type="evidence" value="ECO:0007669"/>
    <property type="project" value="UniProtKB-KW"/>
</dbReference>
<dbReference type="PANTHER" id="PTHR43319">
    <property type="entry name" value="BETA-LACTAMASE-RELATED"/>
    <property type="match status" value="1"/>
</dbReference>
<dbReference type="InterPro" id="IPR052907">
    <property type="entry name" value="Beta-lactamase/esterase"/>
</dbReference>
<proteinExistence type="predicted"/>
<dbReference type="PANTHER" id="PTHR43319:SF3">
    <property type="entry name" value="BETA-LACTAMASE-RELATED DOMAIN-CONTAINING PROTEIN"/>
    <property type="match status" value="1"/>
</dbReference>
<sequence>MSGSAGVGTGVYGTVAAGWEPVREEFEAFVAAEAHSPEAQLAVYRDGRRVVDLWAGQDTGADTLTGVYSITKGGAHLVVALLVQEGLLELERRVSEYWPEFTGGGKERLTVRQLVSHQAGLVNSAEGFDYAEIADDALIAARLAGQEPYWEPGTAYGYHAFVIGALVGEVVRRATGSSLQEVFEERIRAPYGLDLYMGLPQELEGRWKPVLEMLPTPEQLTAMAGAAVPELLPVAFNMHRDPAMDLLEYGNHPKVKALGPASAGGIGTARGVAGMYAAAISGLDGRPALLKPETAAEVARPHTPGEDRVTAEVDHFGLGFERQHAVGPQAFGHCGASGGLGWADPATGLAYGYTRRRFAFPGGAAPENGRLTAAVLRAAGAAGATGQA</sequence>
<dbReference type="Pfam" id="PF00144">
    <property type="entry name" value="Beta-lactamase"/>
    <property type="match status" value="1"/>
</dbReference>
<keyword evidence="2" id="KW-0378">Hydrolase</keyword>
<gene>
    <name evidence="2" type="ORF">AB5J51_15950</name>
</gene>
<feature type="domain" description="Beta-lactamase-related" evidence="1">
    <location>
        <begin position="29"/>
        <end position="358"/>
    </location>
</feature>
<evidence type="ECO:0000313" key="2">
    <source>
        <dbReference type="EMBL" id="XDV64319.1"/>
    </source>
</evidence>
<dbReference type="InterPro" id="IPR012338">
    <property type="entry name" value="Beta-lactam/transpept-like"/>
</dbReference>
<dbReference type="RefSeq" id="WP_369777926.1">
    <property type="nucleotide sequence ID" value="NZ_CP165727.1"/>
</dbReference>
<dbReference type="InterPro" id="IPR001466">
    <property type="entry name" value="Beta-lactam-related"/>
</dbReference>
<dbReference type="AlphaFoldDB" id="A0AB39Y399"/>
<protein>
    <submittedName>
        <fullName evidence="2">Serine hydrolase domain-containing protein</fullName>
        <ecNumber evidence="2">3.-.-.-</ecNumber>
    </submittedName>
</protein>
<name>A0AB39Y399_9ACTN</name>
<reference evidence="2" key="1">
    <citation type="submission" date="2024-08" db="EMBL/GenBank/DDBJ databases">
        <authorList>
            <person name="Yu S.T."/>
        </authorList>
    </citation>
    <scope>NUCLEOTIDE SEQUENCE</scope>
    <source>
        <strain evidence="2">R33</strain>
    </source>
</reference>